<organism evidence="1 2">
    <name type="scientific">Choristoneura fumiferana</name>
    <name type="common">Spruce budworm moth</name>
    <name type="synonym">Archips fumiferana</name>
    <dbReference type="NCBI Taxonomy" id="7141"/>
    <lineage>
        <taxon>Eukaryota</taxon>
        <taxon>Metazoa</taxon>
        <taxon>Ecdysozoa</taxon>
        <taxon>Arthropoda</taxon>
        <taxon>Hexapoda</taxon>
        <taxon>Insecta</taxon>
        <taxon>Pterygota</taxon>
        <taxon>Neoptera</taxon>
        <taxon>Endopterygota</taxon>
        <taxon>Lepidoptera</taxon>
        <taxon>Glossata</taxon>
        <taxon>Ditrysia</taxon>
        <taxon>Tortricoidea</taxon>
        <taxon>Tortricidae</taxon>
        <taxon>Tortricinae</taxon>
        <taxon>Choristoneura</taxon>
    </lineage>
</organism>
<evidence type="ECO:0000313" key="2">
    <source>
        <dbReference type="Proteomes" id="UP001064048"/>
    </source>
</evidence>
<comment type="caution">
    <text evidence="1">The sequence shown here is derived from an EMBL/GenBank/DDBJ whole genome shotgun (WGS) entry which is preliminary data.</text>
</comment>
<keyword evidence="2" id="KW-1185">Reference proteome</keyword>
<gene>
    <name evidence="1" type="ORF">MSG28_004201</name>
</gene>
<protein>
    <submittedName>
        <fullName evidence="1">Uncharacterized protein</fullName>
    </submittedName>
</protein>
<reference evidence="1 2" key="1">
    <citation type="journal article" date="2022" name="Genome Biol. Evol.">
        <title>The Spruce Budworm Genome: Reconstructing the Evolutionary History of Antifreeze Proteins.</title>
        <authorList>
            <person name="Beliveau C."/>
            <person name="Gagne P."/>
            <person name="Picq S."/>
            <person name="Vernygora O."/>
            <person name="Keeling C.I."/>
            <person name="Pinkney K."/>
            <person name="Doucet D."/>
            <person name="Wen F."/>
            <person name="Johnston J.S."/>
            <person name="Maaroufi H."/>
            <person name="Boyle B."/>
            <person name="Laroche J."/>
            <person name="Dewar K."/>
            <person name="Juretic N."/>
            <person name="Blackburn G."/>
            <person name="Nisole A."/>
            <person name="Brunet B."/>
            <person name="Brandao M."/>
            <person name="Lumley L."/>
            <person name="Duan J."/>
            <person name="Quan G."/>
            <person name="Lucarotti C.J."/>
            <person name="Roe A.D."/>
            <person name="Sperling F.A.H."/>
            <person name="Levesque R.C."/>
            <person name="Cusson M."/>
        </authorList>
    </citation>
    <scope>NUCLEOTIDE SEQUENCE [LARGE SCALE GENOMIC DNA]</scope>
    <source>
        <strain evidence="1">Glfc:IPQL:Cfum</strain>
    </source>
</reference>
<dbReference type="EMBL" id="CM046106">
    <property type="protein sequence ID" value="KAI8436095.1"/>
    <property type="molecule type" value="Genomic_DNA"/>
</dbReference>
<evidence type="ECO:0000313" key="1">
    <source>
        <dbReference type="EMBL" id="KAI8436095.1"/>
    </source>
</evidence>
<sequence length="216" mass="23191">MAVVTDASNEKTRARGMALVGLAFSIGFIVGPCAGAWFAVTNDESYGLWGQRPAFYALSLSLANVALVAFCVPESLPKDKRAPLSFTLAKTVDYISPWHLLRFTAVKNLSEHQNKVLSKLGLIYFLYLFIYSGLEFTITFLTHHTFNYTAMQQGKMFLVIATAFAVSCMTSMAASQAPGAARGAVLGALRSLGALARAAGPLLASAGSVQLLQQRE</sequence>
<dbReference type="Proteomes" id="UP001064048">
    <property type="component" value="Chromosome 6"/>
</dbReference>
<accession>A0ACC0KIM3</accession>
<proteinExistence type="predicted"/>
<name>A0ACC0KIM3_CHOFU</name>